<organism evidence="1 2">
    <name type="scientific">Alkalimonas amylolytica</name>
    <dbReference type="NCBI Taxonomy" id="152573"/>
    <lineage>
        <taxon>Bacteria</taxon>
        <taxon>Pseudomonadati</taxon>
        <taxon>Pseudomonadota</taxon>
        <taxon>Gammaproteobacteria</taxon>
        <taxon>Alkalimonas</taxon>
    </lineage>
</organism>
<dbReference type="STRING" id="152573.SAMN04488051_104158"/>
<dbReference type="AlphaFoldDB" id="A0A1H4CH44"/>
<gene>
    <name evidence="1" type="ORF">SAMN04488051_104158</name>
</gene>
<dbReference type="Proteomes" id="UP000198773">
    <property type="component" value="Unassembled WGS sequence"/>
</dbReference>
<dbReference type="RefSeq" id="WP_091342320.1">
    <property type="nucleotide sequence ID" value="NZ_FNRM01000004.1"/>
</dbReference>
<dbReference type="OrthoDB" id="5677388at2"/>
<evidence type="ECO:0000313" key="2">
    <source>
        <dbReference type="Proteomes" id="UP000198773"/>
    </source>
</evidence>
<protein>
    <recommendedName>
        <fullName evidence="3">DsDNA-mimic protein</fullName>
    </recommendedName>
</protein>
<dbReference type="Gene3D" id="3.10.450.140">
    <property type="entry name" value="dsDNA mimic, putative"/>
    <property type="match status" value="1"/>
</dbReference>
<evidence type="ECO:0000313" key="1">
    <source>
        <dbReference type="EMBL" id="SEA59687.1"/>
    </source>
</evidence>
<dbReference type="InterPro" id="IPR007376">
    <property type="entry name" value="dsDNA_mimic_put"/>
</dbReference>
<reference evidence="1 2" key="1">
    <citation type="submission" date="2016-10" db="EMBL/GenBank/DDBJ databases">
        <authorList>
            <person name="de Groot N.N."/>
        </authorList>
    </citation>
    <scope>NUCLEOTIDE SEQUENCE [LARGE SCALE GENOMIC DNA]</scope>
    <source>
        <strain evidence="1 2">CGMCC 1.3430</strain>
    </source>
</reference>
<accession>A0A1H4CH44</accession>
<proteinExistence type="predicted"/>
<sequence length="108" mass="12247">MTEPLQWSLDELCDHAFDIFEELASDNLSAADYTDYQQLHLSRGFVDLKTPDDSWEELYPVSLADGDYVEAWIGLSAEAGEADKVLARLLLNKDKDEAECFAQWRGQS</sequence>
<dbReference type="SUPFAM" id="SSF102816">
    <property type="entry name" value="Putative dsDNA mimic"/>
    <property type="match status" value="1"/>
</dbReference>
<keyword evidence="2" id="KW-1185">Reference proteome</keyword>
<dbReference type="Pfam" id="PF04269">
    <property type="entry name" value="DUF440"/>
    <property type="match status" value="1"/>
</dbReference>
<name>A0A1H4CH44_ALKAM</name>
<dbReference type="EMBL" id="FNRM01000004">
    <property type="protein sequence ID" value="SEA59687.1"/>
    <property type="molecule type" value="Genomic_DNA"/>
</dbReference>
<evidence type="ECO:0008006" key="3">
    <source>
        <dbReference type="Google" id="ProtNLM"/>
    </source>
</evidence>
<dbReference type="InterPro" id="IPR036763">
    <property type="entry name" value="Put_dsDNA_mimic_sf"/>
</dbReference>